<organism evidence="1 2">
    <name type="scientific">Pteropus alecto</name>
    <name type="common">Black flying fox</name>
    <dbReference type="NCBI Taxonomy" id="9402"/>
    <lineage>
        <taxon>Eukaryota</taxon>
        <taxon>Metazoa</taxon>
        <taxon>Chordata</taxon>
        <taxon>Craniata</taxon>
        <taxon>Vertebrata</taxon>
        <taxon>Euteleostomi</taxon>
        <taxon>Mammalia</taxon>
        <taxon>Eutheria</taxon>
        <taxon>Laurasiatheria</taxon>
        <taxon>Chiroptera</taxon>
        <taxon>Yinpterochiroptera</taxon>
        <taxon>Pteropodoidea</taxon>
        <taxon>Pteropodidae</taxon>
        <taxon>Pteropodinae</taxon>
        <taxon>Pteropus</taxon>
    </lineage>
</organism>
<dbReference type="Proteomes" id="UP000010552">
    <property type="component" value="Unassembled WGS sequence"/>
</dbReference>
<dbReference type="AlphaFoldDB" id="L5K818"/>
<evidence type="ECO:0000313" key="1">
    <source>
        <dbReference type="EMBL" id="ELK07665.1"/>
    </source>
</evidence>
<protein>
    <submittedName>
        <fullName evidence="1">Uncharacterized protein</fullName>
    </submittedName>
</protein>
<accession>L5K818</accession>
<keyword evidence="2" id="KW-1185">Reference proteome</keyword>
<evidence type="ECO:0000313" key="2">
    <source>
        <dbReference type="Proteomes" id="UP000010552"/>
    </source>
</evidence>
<dbReference type="InParanoid" id="L5K818"/>
<name>L5K818_PTEAL</name>
<gene>
    <name evidence="1" type="ORF">PAL_GLEAN10001126</name>
</gene>
<sequence length="130" mass="14291">MLGTQGLQQGSHFVVIVSQHRGEKVVLDLEVDVPTKAVIEGGLVDIACCLELGEDPVRVPVVINVHGDTVHLCHSHKPVAFQEPDHEEKAHEAFHPQLHSEDLPQGKEEGVHIDVWVFVEAVRLHMVLGA</sequence>
<reference evidence="2" key="1">
    <citation type="journal article" date="2013" name="Science">
        <title>Comparative analysis of bat genomes provides insight into the evolution of flight and immunity.</title>
        <authorList>
            <person name="Zhang G."/>
            <person name="Cowled C."/>
            <person name="Shi Z."/>
            <person name="Huang Z."/>
            <person name="Bishop-Lilly K.A."/>
            <person name="Fang X."/>
            <person name="Wynne J.W."/>
            <person name="Xiong Z."/>
            <person name="Baker M.L."/>
            <person name="Zhao W."/>
            <person name="Tachedjian M."/>
            <person name="Zhu Y."/>
            <person name="Zhou P."/>
            <person name="Jiang X."/>
            <person name="Ng J."/>
            <person name="Yang L."/>
            <person name="Wu L."/>
            <person name="Xiao J."/>
            <person name="Feng Y."/>
            <person name="Chen Y."/>
            <person name="Sun X."/>
            <person name="Zhang Y."/>
            <person name="Marsh G.A."/>
            <person name="Crameri G."/>
            <person name="Broder C.C."/>
            <person name="Frey K.G."/>
            <person name="Wang L.F."/>
            <person name="Wang J."/>
        </authorList>
    </citation>
    <scope>NUCLEOTIDE SEQUENCE [LARGE SCALE GENOMIC DNA]</scope>
</reference>
<dbReference type="EMBL" id="KB030949">
    <property type="protein sequence ID" value="ELK07665.1"/>
    <property type="molecule type" value="Genomic_DNA"/>
</dbReference>
<proteinExistence type="predicted"/>